<keyword evidence="10" id="KW-0967">Endosome</keyword>
<keyword evidence="12" id="KW-0833">Ubl conjugation pathway</keyword>
<evidence type="ECO:0000313" key="22">
    <source>
        <dbReference type="Proteomes" id="UP000184383"/>
    </source>
</evidence>
<dbReference type="SMART" id="SM00184">
    <property type="entry name" value="RING"/>
    <property type="match status" value="1"/>
</dbReference>
<keyword evidence="14" id="KW-0472">Membrane</keyword>
<proteinExistence type="predicted"/>
<dbReference type="Gene3D" id="3.30.40.10">
    <property type="entry name" value="Zinc/RING finger domain, C3HC4 (zinc finger)"/>
    <property type="match status" value="2"/>
</dbReference>
<feature type="compositionally biased region" description="Polar residues" evidence="18">
    <location>
        <begin position="308"/>
        <end position="320"/>
    </location>
</feature>
<evidence type="ECO:0000256" key="1">
    <source>
        <dbReference type="ARBA" id="ARBA00000900"/>
    </source>
</evidence>
<feature type="region of interest" description="Disordered" evidence="18">
    <location>
        <begin position="302"/>
        <end position="408"/>
    </location>
</feature>
<keyword evidence="13" id="KW-0862">Zinc</keyword>
<dbReference type="GO" id="GO:0043161">
    <property type="term" value="P:proteasome-mediated ubiquitin-dependent protein catabolic process"/>
    <property type="evidence" value="ECO:0007669"/>
    <property type="project" value="TreeGrafter"/>
</dbReference>
<protein>
    <recommendedName>
        <fullName evidence="6">RING-type E3 ubiquitin transferase</fullName>
        <ecNumber evidence="6">2.3.2.27</ecNumber>
    </recommendedName>
</protein>
<evidence type="ECO:0000256" key="14">
    <source>
        <dbReference type="ARBA" id="ARBA00023136"/>
    </source>
</evidence>
<keyword evidence="22" id="KW-1185">Reference proteome</keyword>
<feature type="domain" description="RING-type" evidence="19">
    <location>
        <begin position="492"/>
        <end position="533"/>
    </location>
</feature>
<feature type="compositionally biased region" description="Low complexity" evidence="18">
    <location>
        <begin position="358"/>
        <end position="373"/>
    </location>
</feature>
<evidence type="ECO:0000256" key="11">
    <source>
        <dbReference type="ARBA" id="ARBA00022771"/>
    </source>
</evidence>
<sequence>MSSLSSSASSASSTPATASAAFSAPVPGAGIRSHAARSDSLRARDVPGLDMQTERRRATLTVPDRKRRLTNPDGDACPRRPRSETVIEQGSSSRAGASSRPISLLPSHVRPESDIPGSSKATPIELSSSPPAPSPRRSTDSQGPRPQEGNNSGYMECALPRWQPDSEVTECPICATVFSFWFRKHHCRKCGRVVCASCSPHRITIPRQYIVRPPDLNRSPKSAIIPPRTSQIIDLEAEGSAQPPTAINPALGGGEEVRLCNPCVPDPNPEPPRGYTTLRANGEYGSGASWMQGSYLVQPNQSRHRSYHSMSTPTRQTPSGIFSEDSTRPGRRTVGANDYPSFSGFGTSFQERPMRFRASSASQYPSSSMHSSARSFLAQTSSHRPLPPLTSEGSSLSPPRSWRNPIIQRPRVDERDLCPICNRRLPALGDGGNEDEREAHIRECIDSHGSRSRSSSQTGSPATQPPALPVRMIAFTATEKDCLAQEGGMQECTICMEDYEVGQPLVRLECLCKFHKRCIIEWFERKKECPVHKVS</sequence>
<keyword evidence="9" id="KW-0479">Metal-binding</keyword>
<dbReference type="STRING" id="1073089.A0A1L9RHW6"/>
<evidence type="ECO:0000313" key="21">
    <source>
        <dbReference type="EMBL" id="OJJ34448.1"/>
    </source>
</evidence>
<dbReference type="GeneID" id="63751626"/>
<evidence type="ECO:0000259" key="20">
    <source>
        <dbReference type="PROSITE" id="PS50178"/>
    </source>
</evidence>
<feature type="region of interest" description="Disordered" evidence="18">
    <location>
        <begin position="1"/>
        <end position="157"/>
    </location>
</feature>
<dbReference type="GO" id="GO:0005768">
    <property type="term" value="C:endosome"/>
    <property type="evidence" value="ECO:0007669"/>
    <property type="project" value="UniProtKB-SubCell"/>
</dbReference>
<dbReference type="InterPro" id="IPR051878">
    <property type="entry name" value="ZNRF_ubiq-protein_ligase"/>
</dbReference>
<dbReference type="PROSITE" id="PS50089">
    <property type="entry name" value="ZF_RING_2"/>
    <property type="match status" value="1"/>
</dbReference>
<dbReference type="GO" id="GO:0070936">
    <property type="term" value="P:protein K48-linked ubiquitination"/>
    <property type="evidence" value="ECO:0007669"/>
    <property type="project" value="TreeGrafter"/>
</dbReference>
<reference evidence="22" key="1">
    <citation type="journal article" date="2017" name="Genome Biol.">
        <title>Comparative genomics reveals high biological diversity and specific adaptations in the industrially and medically important fungal genus Aspergillus.</title>
        <authorList>
            <person name="de Vries R.P."/>
            <person name="Riley R."/>
            <person name="Wiebenga A."/>
            <person name="Aguilar-Osorio G."/>
            <person name="Amillis S."/>
            <person name="Uchima C.A."/>
            <person name="Anderluh G."/>
            <person name="Asadollahi M."/>
            <person name="Askin M."/>
            <person name="Barry K."/>
            <person name="Battaglia E."/>
            <person name="Bayram O."/>
            <person name="Benocci T."/>
            <person name="Braus-Stromeyer S.A."/>
            <person name="Caldana C."/>
            <person name="Canovas D."/>
            <person name="Cerqueira G.C."/>
            <person name="Chen F."/>
            <person name="Chen W."/>
            <person name="Choi C."/>
            <person name="Clum A."/>
            <person name="Dos Santos R.A."/>
            <person name="Damasio A.R."/>
            <person name="Diallinas G."/>
            <person name="Emri T."/>
            <person name="Fekete E."/>
            <person name="Flipphi M."/>
            <person name="Freyberg S."/>
            <person name="Gallo A."/>
            <person name="Gournas C."/>
            <person name="Habgood R."/>
            <person name="Hainaut M."/>
            <person name="Harispe M.L."/>
            <person name="Henrissat B."/>
            <person name="Hilden K.S."/>
            <person name="Hope R."/>
            <person name="Hossain A."/>
            <person name="Karabika E."/>
            <person name="Karaffa L."/>
            <person name="Karanyi Z."/>
            <person name="Krasevec N."/>
            <person name="Kuo A."/>
            <person name="Kusch H."/>
            <person name="LaButti K."/>
            <person name="Lagendijk E.L."/>
            <person name="Lapidus A."/>
            <person name="Levasseur A."/>
            <person name="Lindquist E."/>
            <person name="Lipzen A."/>
            <person name="Logrieco A.F."/>
            <person name="MacCabe A."/>
            <person name="Maekelae M.R."/>
            <person name="Malavazi I."/>
            <person name="Melin P."/>
            <person name="Meyer V."/>
            <person name="Mielnichuk N."/>
            <person name="Miskei M."/>
            <person name="Molnar A.P."/>
            <person name="Mule G."/>
            <person name="Ngan C.Y."/>
            <person name="Orejas M."/>
            <person name="Orosz E."/>
            <person name="Ouedraogo J.P."/>
            <person name="Overkamp K.M."/>
            <person name="Park H.-S."/>
            <person name="Perrone G."/>
            <person name="Piumi F."/>
            <person name="Punt P.J."/>
            <person name="Ram A.F."/>
            <person name="Ramon A."/>
            <person name="Rauscher S."/>
            <person name="Record E."/>
            <person name="Riano-Pachon D.M."/>
            <person name="Robert V."/>
            <person name="Roehrig J."/>
            <person name="Ruller R."/>
            <person name="Salamov A."/>
            <person name="Salih N.S."/>
            <person name="Samson R.A."/>
            <person name="Sandor E."/>
            <person name="Sanguinetti M."/>
            <person name="Schuetze T."/>
            <person name="Sepcic K."/>
            <person name="Shelest E."/>
            <person name="Sherlock G."/>
            <person name="Sophianopoulou V."/>
            <person name="Squina F.M."/>
            <person name="Sun H."/>
            <person name="Susca A."/>
            <person name="Todd R.B."/>
            <person name="Tsang A."/>
            <person name="Unkles S.E."/>
            <person name="van de Wiele N."/>
            <person name="van Rossen-Uffink D."/>
            <person name="Oliveira J.V."/>
            <person name="Vesth T.C."/>
            <person name="Visser J."/>
            <person name="Yu J.-H."/>
            <person name="Zhou M."/>
            <person name="Andersen M.R."/>
            <person name="Archer D.B."/>
            <person name="Baker S.E."/>
            <person name="Benoit I."/>
            <person name="Brakhage A.A."/>
            <person name="Braus G.H."/>
            <person name="Fischer R."/>
            <person name="Frisvad J.C."/>
            <person name="Goldman G.H."/>
            <person name="Houbraken J."/>
            <person name="Oakley B."/>
            <person name="Pocsi I."/>
            <person name="Scazzocchio C."/>
            <person name="Seiboth B."/>
            <person name="vanKuyk P.A."/>
            <person name="Wortman J."/>
            <person name="Dyer P.S."/>
            <person name="Grigoriev I.V."/>
        </authorList>
    </citation>
    <scope>NUCLEOTIDE SEQUENCE [LARGE SCALE GENOMIC DNA]</scope>
    <source>
        <strain evidence="22">DTO 134E9</strain>
    </source>
</reference>
<dbReference type="PROSITE" id="PS50178">
    <property type="entry name" value="ZF_FYVE"/>
    <property type="match status" value="1"/>
</dbReference>
<dbReference type="CDD" id="cd16489">
    <property type="entry name" value="mRING-CH-C4HC2H_ZNRF"/>
    <property type="match status" value="1"/>
</dbReference>
<evidence type="ECO:0000256" key="4">
    <source>
        <dbReference type="ARBA" id="ARBA00004371"/>
    </source>
</evidence>
<evidence type="ECO:0000256" key="6">
    <source>
        <dbReference type="ARBA" id="ARBA00012483"/>
    </source>
</evidence>
<dbReference type="GO" id="GO:0061630">
    <property type="term" value="F:ubiquitin protein ligase activity"/>
    <property type="evidence" value="ECO:0007669"/>
    <property type="project" value="UniProtKB-EC"/>
</dbReference>
<feature type="compositionally biased region" description="Low complexity" evidence="18">
    <location>
        <begin position="1"/>
        <end position="25"/>
    </location>
</feature>
<dbReference type="GO" id="GO:0008270">
    <property type="term" value="F:zinc ion binding"/>
    <property type="evidence" value="ECO:0007669"/>
    <property type="project" value="UniProtKB-KW"/>
</dbReference>
<evidence type="ECO:0000256" key="18">
    <source>
        <dbReference type="SAM" id="MobiDB-lite"/>
    </source>
</evidence>
<evidence type="ECO:0000256" key="17">
    <source>
        <dbReference type="PROSITE-ProRule" id="PRU00175"/>
    </source>
</evidence>
<name>A0A1L9RHW6_ASPWE</name>
<evidence type="ECO:0000256" key="8">
    <source>
        <dbReference type="ARBA" id="ARBA00022707"/>
    </source>
</evidence>
<dbReference type="InterPro" id="IPR011011">
    <property type="entry name" value="Znf_FYVE_PHD"/>
</dbReference>
<keyword evidence="11 17" id="KW-0863">Zinc-finger</keyword>
<evidence type="ECO:0000256" key="2">
    <source>
        <dbReference type="ARBA" id="ARBA00004170"/>
    </source>
</evidence>
<keyword evidence="7" id="KW-0808">Transferase</keyword>
<comment type="subcellular location">
    <subcellularLocation>
        <location evidence="3">Endosome</location>
    </subcellularLocation>
    <subcellularLocation>
        <location evidence="4">Lysosome</location>
    </subcellularLocation>
    <subcellularLocation>
        <location evidence="2">Membrane</location>
        <topology evidence="2">Peripheral membrane protein</topology>
    </subcellularLocation>
</comment>
<feature type="domain" description="FYVE-type" evidence="20">
    <location>
        <begin position="165"/>
        <end position="268"/>
    </location>
</feature>
<feature type="compositionally biased region" description="Low complexity" evidence="18">
    <location>
        <begin position="90"/>
        <end position="100"/>
    </location>
</feature>
<dbReference type="InterPro" id="IPR013083">
    <property type="entry name" value="Znf_RING/FYVE/PHD"/>
</dbReference>
<evidence type="ECO:0000256" key="3">
    <source>
        <dbReference type="ARBA" id="ARBA00004177"/>
    </source>
</evidence>
<dbReference type="EC" id="2.3.2.27" evidence="6"/>
<dbReference type="VEuPathDB" id="FungiDB:ASPWEDRAFT_42455"/>
<comment type="catalytic activity">
    <reaction evidence="1">
        <text>S-ubiquitinyl-[E2 ubiquitin-conjugating enzyme]-L-cysteine + [acceptor protein]-L-lysine = [E2 ubiquitin-conjugating enzyme]-L-cysteine + N(6)-ubiquitinyl-[acceptor protein]-L-lysine.</text>
        <dbReference type="EC" id="2.3.2.27"/>
    </reaction>
</comment>
<feature type="compositionally biased region" description="Basic and acidic residues" evidence="18">
    <location>
        <begin position="76"/>
        <end position="85"/>
    </location>
</feature>
<dbReference type="Pfam" id="PF01363">
    <property type="entry name" value="FYVE"/>
    <property type="match status" value="1"/>
</dbReference>
<accession>A0A1L9RHW6</accession>
<dbReference type="AlphaFoldDB" id="A0A1L9RHW6"/>
<evidence type="ECO:0000256" key="5">
    <source>
        <dbReference type="ARBA" id="ARBA00004906"/>
    </source>
</evidence>
<evidence type="ECO:0000259" key="19">
    <source>
        <dbReference type="PROSITE" id="PS50089"/>
    </source>
</evidence>
<dbReference type="InterPro" id="IPR017455">
    <property type="entry name" value="Znf_FYVE-rel"/>
</dbReference>
<dbReference type="GO" id="GO:0016020">
    <property type="term" value="C:membrane"/>
    <property type="evidence" value="ECO:0007669"/>
    <property type="project" value="UniProtKB-SubCell"/>
</dbReference>
<organism evidence="21 22">
    <name type="scientific">Aspergillus wentii DTO 134E9</name>
    <dbReference type="NCBI Taxonomy" id="1073089"/>
    <lineage>
        <taxon>Eukaryota</taxon>
        <taxon>Fungi</taxon>
        <taxon>Dikarya</taxon>
        <taxon>Ascomycota</taxon>
        <taxon>Pezizomycotina</taxon>
        <taxon>Eurotiomycetes</taxon>
        <taxon>Eurotiomycetidae</taxon>
        <taxon>Eurotiales</taxon>
        <taxon>Aspergillaceae</taxon>
        <taxon>Aspergillus</taxon>
        <taxon>Aspergillus subgen. Cremei</taxon>
    </lineage>
</organism>
<evidence type="ECO:0000256" key="15">
    <source>
        <dbReference type="ARBA" id="ARBA00023228"/>
    </source>
</evidence>
<dbReference type="SMART" id="SM00064">
    <property type="entry name" value="FYVE"/>
    <property type="match status" value="1"/>
</dbReference>
<dbReference type="PANTHER" id="PTHR46661:SF4">
    <property type="entry name" value="RING-TYPE DOMAIN-CONTAINING PROTEIN"/>
    <property type="match status" value="1"/>
</dbReference>
<feature type="compositionally biased region" description="Basic and acidic residues" evidence="18">
    <location>
        <begin position="36"/>
        <end position="57"/>
    </location>
</feature>
<dbReference type="PANTHER" id="PTHR46661">
    <property type="entry name" value="E3 UBIQUITIN-PROTEIN LIGASE ZNRF1-LIKE PROTEIN"/>
    <property type="match status" value="1"/>
</dbReference>
<keyword evidence="15" id="KW-0458">Lysosome</keyword>
<evidence type="ECO:0000256" key="13">
    <source>
        <dbReference type="ARBA" id="ARBA00022833"/>
    </source>
</evidence>
<evidence type="ECO:0000256" key="7">
    <source>
        <dbReference type="ARBA" id="ARBA00022679"/>
    </source>
</evidence>
<dbReference type="OrthoDB" id="660555at2759"/>
<comment type="pathway">
    <text evidence="5">Protein modification; protein ubiquitination.</text>
</comment>
<feature type="compositionally biased region" description="Polar residues" evidence="18">
    <location>
        <begin position="140"/>
        <end position="153"/>
    </location>
</feature>
<dbReference type="EMBL" id="KV878213">
    <property type="protein sequence ID" value="OJJ34448.1"/>
    <property type="molecule type" value="Genomic_DNA"/>
</dbReference>
<dbReference type="Proteomes" id="UP000184383">
    <property type="component" value="Unassembled WGS sequence"/>
</dbReference>
<keyword evidence="16" id="KW-0449">Lipoprotein</keyword>
<dbReference type="InterPro" id="IPR001841">
    <property type="entry name" value="Znf_RING"/>
</dbReference>
<dbReference type="SUPFAM" id="SSF57850">
    <property type="entry name" value="RING/U-box"/>
    <property type="match status" value="1"/>
</dbReference>
<feature type="region of interest" description="Disordered" evidence="18">
    <location>
        <begin position="447"/>
        <end position="467"/>
    </location>
</feature>
<evidence type="ECO:0000256" key="9">
    <source>
        <dbReference type="ARBA" id="ARBA00022723"/>
    </source>
</evidence>
<dbReference type="RefSeq" id="XP_040688124.1">
    <property type="nucleotide sequence ID" value="XM_040835778.1"/>
</dbReference>
<dbReference type="SUPFAM" id="SSF57903">
    <property type="entry name" value="FYVE/PHD zinc finger"/>
    <property type="match status" value="1"/>
</dbReference>
<dbReference type="Pfam" id="PF13639">
    <property type="entry name" value="zf-RING_2"/>
    <property type="match status" value="1"/>
</dbReference>
<evidence type="ECO:0000256" key="12">
    <source>
        <dbReference type="ARBA" id="ARBA00022786"/>
    </source>
</evidence>
<keyword evidence="8" id="KW-0519">Myristate</keyword>
<gene>
    <name evidence="21" type="ORF">ASPWEDRAFT_42455</name>
</gene>
<evidence type="ECO:0000256" key="10">
    <source>
        <dbReference type="ARBA" id="ARBA00022753"/>
    </source>
</evidence>
<evidence type="ECO:0000256" key="16">
    <source>
        <dbReference type="ARBA" id="ARBA00023288"/>
    </source>
</evidence>
<dbReference type="InterPro" id="IPR000306">
    <property type="entry name" value="Znf_FYVE"/>
</dbReference>